<protein>
    <submittedName>
        <fullName evidence="1">Uncharacterized protein</fullName>
    </submittedName>
</protein>
<name>A0A3M7PT22_BRAPC</name>
<comment type="caution">
    <text evidence="1">The sequence shown here is derived from an EMBL/GenBank/DDBJ whole genome shotgun (WGS) entry which is preliminary data.</text>
</comment>
<dbReference type="AlphaFoldDB" id="A0A3M7PT22"/>
<sequence length="101" mass="12026">MIIYNYFNKAFDMSAGLPALLLYDISFRDLPERLRSETEPVSSCRFLVEETHFADTPNNLDFRFAFYFHFLADPRSAIFEAQTLRHIFFTHFLPNQRFFGN</sequence>
<feature type="non-terminal residue" evidence="1">
    <location>
        <position position="101"/>
    </location>
</feature>
<organism evidence="1 2">
    <name type="scientific">Brachionus plicatilis</name>
    <name type="common">Marine rotifer</name>
    <name type="synonym">Brachionus muelleri</name>
    <dbReference type="NCBI Taxonomy" id="10195"/>
    <lineage>
        <taxon>Eukaryota</taxon>
        <taxon>Metazoa</taxon>
        <taxon>Spiralia</taxon>
        <taxon>Gnathifera</taxon>
        <taxon>Rotifera</taxon>
        <taxon>Eurotatoria</taxon>
        <taxon>Monogononta</taxon>
        <taxon>Pseudotrocha</taxon>
        <taxon>Ploima</taxon>
        <taxon>Brachionidae</taxon>
        <taxon>Brachionus</taxon>
    </lineage>
</organism>
<dbReference type="Proteomes" id="UP000276133">
    <property type="component" value="Unassembled WGS sequence"/>
</dbReference>
<keyword evidence="2" id="KW-1185">Reference proteome</keyword>
<gene>
    <name evidence="1" type="ORF">BpHYR1_033092</name>
</gene>
<evidence type="ECO:0000313" key="1">
    <source>
        <dbReference type="EMBL" id="RNA01818.1"/>
    </source>
</evidence>
<proteinExistence type="predicted"/>
<accession>A0A3M7PT22</accession>
<reference evidence="1 2" key="1">
    <citation type="journal article" date="2018" name="Sci. Rep.">
        <title>Genomic signatures of local adaptation to the degree of environmental predictability in rotifers.</title>
        <authorList>
            <person name="Franch-Gras L."/>
            <person name="Hahn C."/>
            <person name="Garcia-Roger E.M."/>
            <person name="Carmona M.J."/>
            <person name="Serra M."/>
            <person name="Gomez A."/>
        </authorList>
    </citation>
    <scope>NUCLEOTIDE SEQUENCE [LARGE SCALE GENOMIC DNA]</scope>
    <source>
        <strain evidence="1">HYR1</strain>
    </source>
</reference>
<evidence type="ECO:0000313" key="2">
    <source>
        <dbReference type="Proteomes" id="UP000276133"/>
    </source>
</evidence>
<dbReference type="EMBL" id="REGN01009158">
    <property type="protein sequence ID" value="RNA01818.1"/>
    <property type="molecule type" value="Genomic_DNA"/>
</dbReference>